<evidence type="ECO:0000313" key="2">
    <source>
        <dbReference type="EMBL" id="EJX01785.1"/>
    </source>
</evidence>
<dbReference type="Gene3D" id="3.40.50.300">
    <property type="entry name" value="P-loop containing nucleotide triphosphate hydrolases"/>
    <property type="match status" value="1"/>
</dbReference>
<name>J9GP98_9ZZZZ</name>
<organism evidence="2">
    <name type="scientific">gut metagenome</name>
    <dbReference type="NCBI Taxonomy" id="749906"/>
    <lineage>
        <taxon>unclassified sequences</taxon>
        <taxon>metagenomes</taxon>
        <taxon>organismal metagenomes</taxon>
    </lineage>
</organism>
<accession>J9GP98</accession>
<gene>
    <name evidence="2" type="ORF">EVA_10110</name>
</gene>
<dbReference type="PANTHER" id="PTHR30050:SF4">
    <property type="entry name" value="ATP-BINDING PROTEIN RV3427C IN INSERTION SEQUENCE-RELATED"/>
    <property type="match status" value="1"/>
</dbReference>
<dbReference type="InterPro" id="IPR002611">
    <property type="entry name" value="IstB_ATP-bd"/>
</dbReference>
<dbReference type="Pfam" id="PF01695">
    <property type="entry name" value="IstB_IS21"/>
    <property type="match status" value="1"/>
</dbReference>
<feature type="domain" description="IstB-like ATP-binding" evidence="1">
    <location>
        <begin position="97"/>
        <end position="199"/>
    </location>
</feature>
<dbReference type="AlphaFoldDB" id="J9GP98"/>
<protein>
    <submittedName>
        <fullName evidence="2">Phage DNA replication protein</fullName>
    </submittedName>
</protein>
<dbReference type="EMBL" id="AMCI01002817">
    <property type="protein sequence ID" value="EJX01785.1"/>
    <property type="molecule type" value="Genomic_DNA"/>
</dbReference>
<proteinExistence type="predicted"/>
<dbReference type="PANTHER" id="PTHR30050">
    <property type="entry name" value="CHROMOSOMAL REPLICATION INITIATOR PROTEIN DNAA"/>
    <property type="match status" value="1"/>
</dbReference>
<dbReference type="SUPFAM" id="SSF52540">
    <property type="entry name" value="P-loop containing nucleoside triphosphate hydrolases"/>
    <property type="match status" value="1"/>
</dbReference>
<comment type="caution">
    <text evidence="2">The sequence shown here is derived from an EMBL/GenBank/DDBJ whole genome shotgun (WGS) entry which is preliminary data.</text>
</comment>
<dbReference type="GO" id="GO:0005524">
    <property type="term" value="F:ATP binding"/>
    <property type="evidence" value="ECO:0007669"/>
    <property type="project" value="InterPro"/>
</dbReference>
<dbReference type="GO" id="GO:0006260">
    <property type="term" value="P:DNA replication"/>
    <property type="evidence" value="ECO:0007669"/>
    <property type="project" value="TreeGrafter"/>
</dbReference>
<reference evidence="2" key="1">
    <citation type="journal article" date="2012" name="PLoS ONE">
        <title>Gene sets for utilization of primary and secondary nutrition supplies in the distal gut of endangered iberian lynx.</title>
        <authorList>
            <person name="Alcaide M."/>
            <person name="Messina E."/>
            <person name="Richter M."/>
            <person name="Bargiela R."/>
            <person name="Peplies J."/>
            <person name="Huws S.A."/>
            <person name="Newbold C.J."/>
            <person name="Golyshin P.N."/>
            <person name="Simon M.A."/>
            <person name="Lopez G."/>
            <person name="Yakimov M.M."/>
            <person name="Ferrer M."/>
        </authorList>
    </citation>
    <scope>NUCLEOTIDE SEQUENCE</scope>
</reference>
<evidence type="ECO:0000259" key="1">
    <source>
        <dbReference type="Pfam" id="PF01695"/>
    </source>
</evidence>
<sequence>MLYCGKCHTPKEAFFQNGISFNGINKHPTECRCAAEWRKEEETREREYKRKSYIESLRMEAFRDIPANFWCFDRAGVLTTPLQTVRNYADHWEEMQKNNIGLVLFGNVGTGKSYAAGCVANAVIDRMVSVGFIAVADIVNRIQGLWGDDRDCFMRSLMRHDLLILDDLGAERNTSYGKECVFDVINRRCLSGKPMIVTTIFH</sequence>
<dbReference type="InterPro" id="IPR027417">
    <property type="entry name" value="P-loop_NTPase"/>
</dbReference>